<organism evidence="3 4">
    <name type="scientific">Mesorhizobium waimense</name>
    <dbReference type="NCBI Taxonomy" id="1300307"/>
    <lineage>
        <taxon>Bacteria</taxon>
        <taxon>Pseudomonadati</taxon>
        <taxon>Pseudomonadota</taxon>
        <taxon>Alphaproteobacteria</taxon>
        <taxon>Hyphomicrobiales</taxon>
        <taxon>Phyllobacteriaceae</taxon>
        <taxon>Mesorhizobium</taxon>
    </lineage>
</organism>
<dbReference type="PANTHER" id="PTHR33490">
    <property type="entry name" value="BLR5614 PROTEIN-RELATED"/>
    <property type="match status" value="1"/>
</dbReference>
<protein>
    <submittedName>
        <fullName evidence="3">Transglutaminase family protein</fullName>
    </submittedName>
</protein>
<dbReference type="InterPro" id="IPR013589">
    <property type="entry name" value="Bac_transglu_N"/>
</dbReference>
<dbReference type="Pfam" id="PF01841">
    <property type="entry name" value="Transglut_core"/>
    <property type="match status" value="1"/>
</dbReference>
<dbReference type="Pfam" id="PF08379">
    <property type="entry name" value="Bact_transglu_N"/>
    <property type="match status" value="1"/>
</dbReference>
<sequence>MAILAAVYHLTHYKYDRPVVLGPQVIRLQPAPHSRTKVLSHSLKVEPKNHFVNLQQDPYGNFLARFVFPEPVTELKIEVDLVADMTVYNPFDFFVEPSVETFPFEYPEEIRDDLAIYRTPEPAGPLLSAFLGTIDRSAKNTVDFLVDLNARLQREIAYIVRMETGVFSPEETLAAAKGSCRDSSWLLVQILRNLGIAARFVSGYLVQLRPDLVALDGPPGTAVDFTDLHAWCEVYIPGAGWIGFDPTSGLLTGESHVPLAATPHFRNAAPISGMASFANVEFGFDMRVDRIAEHPRITRPFSDESWQALDALGNEVDAALQAGDVRLTMGGEPTFVSIDDFESAEWNTAAVGPTKREKADALIRKLRERFAPGGFLHYGQGKWYPGESLPRWTFSLYWRTDGEPVWSDPSLIAREKSDADIGPQHAESLLTAIAGELGIDKEMVSEAYEDPAEWLLKEGKLPDNVDPSNSKLEDPEERSRMAKVFERGLTKPSGYVLPVQRWNSQASEPRWRSEKWKTRRGRLFLVPGDSPVGYRLPLGTLPYVPPAQFPYIVPVDPSLPRGPLPAREAILPAASPGELEGADEMARRQQAVSFTATTGQQDRVEQEITEIGGAVRTALSVESRDGRLCVFMPPVEALEDYLELVAAAENAAKAIGLPVHIEGYGPPHDPRLNVIRVAPDPGVIEVNIHPAANWQDCVATTTAIYEEARQTRLGADKFMIDGRHTGTGGGNHVVVGGATPDDSPFLRRPDLLKSLVLQWQRHPSLSYLFSGLFIGPTSQAPRFDEARHDSLYELEIAMAQVPHPDKGASPLPWLVDRLFRNLLTDVTGNTHRSEICIDKLFSPDGPTGRLGLVEFRGFEMPPNARMSLAQQLLVRAIIARTWKNPLDGRFVRWGTSLHDRFMLPHHVWADFLDVLDDLKLNGFEFRPEWFNAQLEFRFPFCGEVQHAGIKLELRQALEPWHVMGEQGAIGGTVRFVDSSVERLQVKTEGLNPERHAIVCNGRIVPMKVTDNREVAVAGVRFKAWQPASGLHPALPVNTPLIFDIYDRWSGRAVGGCVYHVAHPGGRSYDTFPVNGNEAEARRLARFEPRGHTPSGYALHNEEASEDFPMTLDLRRPPRL</sequence>
<dbReference type="InterPro" id="IPR018667">
    <property type="entry name" value="DUF2126"/>
</dbReference>
<feature type="domain" description="Transglutaminase-like" evidence="2">
    <location>
        <begin position="172"/>
        <end position="248"/>
    </location>
</feature>
<name>A0A3A5KZH3_9HYPH</name>
<dbReference type="PANTHER" id="PTHR33490:SF1">
    <property type="entry name" value="SLL1233 PROTEIN"/>
    <property type="match status" value="1"/>
</dbReference>
<dbReference type="InterPro" id="IPR002931">
    <property type="entry name" value="Transglutaminase-like"/>
</dbReference>
<evidence type="ECO:0000259" key="2">
    <source>
        <dbReference type="SMART" id="SM00460"/>
    </source>
</evidence>
<reference evidence="3 4" key="1">
    <citation type="submission" date="2018-09" db="EMBL/GenBank/DDBJ databases">
        <title>Mesorhizobium carmichaelinearum sp. nov. isolated from Carmichaelinea spp. root nodules in New Zealand.</title>
        <authorList>
            <person name="De Meyer S.E."/>
        </authorList>
    </citation>
    <scope>NUCLEOTIDE SEQUENCE [LARGE SCALE GENOMIC DNA]</scope>
    <source>
        <strain evidence="3 4">ICMP19557</strain>
    </source>
</reference>
<dbReference type="SMART" id="SM00460">
    <property type="entry name" value="TGc"/>
    <property type="match status" value="1"/>
</dbReference>
<dbReference type="OrthoDB" id="9804023at2"/>
<dbReference type="RefSeq" id="WP_120014937.1">
    <property type="nucleotide sequence ID" value="NZ_QZWZ01000010.1"/>
</dbReference>
<dbReference type="InterPro" id="IPR038765">
    <property type="entry name" value="Papain-like_cys_pep_sf"/>
</dbReference>
<dbReference type="Pfam" id="PF09899">
    <property type="entry name" value="DUF2126"/>
    <property type="match status" value="1"/>
</dbReference>
<evidence type="ECO:0000313" key="4">
    <source>
        <dbReference type="Proteomes" id="UP000272706"/>
    </source>
</evidence>
<evidence type="ECO:0000313" key="3">
    <source>
        <dbReference type="EMBL" id="RJT39064.1"/>
    </source>
</evidence>
<dbReference type="Gene3D" id="3.10.620.30">
    <property type="match status" value="1"/>
</dbReference>
<keyword evidence="4" id="KW-1185">Reference proteome</keyword>
<accession>A0A3A5KZH3</accession>
<dbReference type="AlphaFoldDB" id="A0A3A5KZH3"/>
<dbReference type="EMBL" id="QZWZ01000010">
    <property type="protein sequence ID" value="RJT39064.1"/>
    <property type="molecule type" value="Genomic_DNA"/>
</dbReference>
<dbReference type="SUPFAM" id="SSF54001">
    <property type="entry name" value="Cysteine proteinases"/>
    <property type="match status" value="1"/>
</dbReference>
<dbReference type="Proteomes" id="UP000272706">
    <property type="component" value="Unassembled WGS sequence"/>
</dbReference>
<comment type="caution">
    <text evidence="3">The sequence shown here is derived from an EMBL/GenBank/DDBJ whole genome shotgun (WGS) entry which is preliminary data.</text>
</comment>
<feature type="region of interest" description="Disordered" evidence="1">
    <location>
        <begin position="459"/>
        <end position="478"/>
    </location>
</feature>
<proteinExistence type="predicted"/>
<gene>
    <name evidence="3" type="ORF">D3227_15360</name>
</gene>
<evidence type="ECO:0000256" key="1">
    <source>
        <dbReference type="SAM" id="MobiDB-lite"/>
    </source>
</evidence>